<dbReference type="Proteomes" id="UP000079169">
    <property type="component" value="Unplaced"/>
</dbReference>
<organism evidence="1 2">
    <name type="scientific">Diaphorina citri</name>
    <name type="common">Asian citrus psyllid</name>
    <dbReference type="NCBI Taxonomy" id="121845"/>
    <lineage>
        <taxon>Eukaryota</taxon>
        <taxon>Metazoa</taxon>
        <taxon>Ecdysozoa</taxon>
        <taxon>Arthropoda</taxon>
        <taxon>Hexapoda</taxon>
        <taxon>Insecta</taxon>
        <taxon>Pterygota</taxon>
        <taxon>Neoptera</taxon>
        <taxon>Paraneoptera</taxon>
        <taxon>Hemiptera</taxon>
        <taxon>Sternorrhyncha</taxon>
        <taxon>Psylloidea</taxon>
        <taxon>Psyllidae</taxon>
        <taxon>Diaphorininae</taxon>
        <taxon>Diaphorina</taxon>
    </lineage>
</organism>
<name>A0A1S4EJI1_DIACI</name>
<gene>
    <name evidence="2" type="primary">LOC108253236</name>
</gene>
<dbReference type="AlphaFoldDB" id="A0A1S4EJI1"/>
<evidence type="ECO:0000313" key="2">
    <source>
        <dbReference type="RefSeq" id="XP_017302294.1"/>
    </source>
</evidence>
<protein>
    <submittedName>
        <fullName evidence="2">Uncharacterized protein LOC108253236 isoform X2</fullName>
    </submittedName>
</protein>
<evidence type="ECO:0000313" key="1">
    <source>
        <dbReference type="Proteomes" id="UP000079169"/>
    </source>
</evidence>
<proteinExistence type="predicted"/>
<dbReference type="RefSeq" id="XP_017302294.1">
    <property type="nucleotide sequence ID" value="XM_017446805.2"/>
</dbReference>
<accession>A0A1S4EJI1</accession>
<reference evidence="2" key="1">
    <citation type="submission" date="2025-08" db="UniProtKB">
        <authorList>
            <consortium name="RefSeq"/>
        </authorList>
    </citation>
    <scope>IDENTIFICATION</scope>
</reference>
<sequence>MKEGELLNKKSKNRCSEKDKALICKQKQLVLLLEQLLGVKICTKYSDGETITLKAKKNDSTKPHTSQDKENYFQIKNNSTEAWQLLEKLNKQGIKELCALRNGRK</sequence>
<dbReference type="GeneID" id="108253236"/>
<keyword evidence="1" id="KW-1185">Reference proteome</keyword>